<keyword evidence="2" id="KW-1185">Reference proteome</keyword>
<reference evidence="2" key="1">
    <citation type="journal article" date="2008" name="Insect Biochem. Mol. Biol.">
        <title>The genome of a lepidopteran model insect, the silkworm Bombyx mori.</title>
        <authorList>
            <consortium name="International Silkworm Genome Consortium"/>
        </authorList>
    </citation>
    <scope>NUCLEOTIDE SEQUENCE [LARGE SCALE GENOMIC DNA]</scope>
    <source>
        <strain evidence="2">p50T</strain>
    </source>
</reference>
<evidence type="ECO:0000313" key="2">
    <source>
        <dbReference type="Proteomes" id="UP000005204"/>
    </source>
</evidence>
<protein>
    <submittedName>
        <fullName evidence="1">Uncharacterized protein</fullName>
    </submittedName>
</protein>
<dbReference type="KEGG" id="bmor:101741143"/>
<evidence type="ECO:0000313" key="1">
    <source>
        <dbReference type="EnsemblMetazoa" id="XP_004924012.2"/>
    </source>
</evidence>
<sequence length="167" mass="19469">MSYRALRNEDSRFTGYFLLASRSVRELLYNLAGPDYQQIVMQLLSGNVLSFNSLIEVDEAIKKLNKHRTVVPGEKNPEKQKRRLDLRKLARFQVQVQDSTHYRIVCGYHFLHRSVVNRCKQELKYICIGVILKCWNWFASRLRERGDPADSLGIQNRDLGSSALPRE</sequence>
<accession>A0A8R2AKZ2</accession>
<dbReference type="AlphaFoldDB" id="A0A8R2AKZ2"/>
<organism evidence="1 2">
    <name type="scientific">Bombyx mori</name>
    <name type="common">Silk moth</name>
    <dbReference type="NCBI Taxonomy" id="7091"/>
    <lineage>
        <taxon>Eukaryota</taxon>
        <taxon>Metazoa</taxon>
        <taxon>Ecdysozoa</taxon>
        <taxon>Arthropoda</taxon>
        <taxon>Hexapoda</taxon>
        <taxon>Insecta</taxon>
        <taxon>Pterygota</taxon>
        <taxon>Neoptera</taxon>
        <taxon>Endopterygota</taxon>
        <taxon>Lepidoptera</taxon>
        <taxon>Glossata</taxon>
        <taxon>Ditrysia</taxon>
        <taxon>Bombycoidea</taxon>
        <taxon>Bombycidae</taxon>
        <taxon>Bombycinae</taxon>
        <taxon>Bombyx</taxon>
    </lineage>
</organism>
<dbReference type="GeneID" id="101741143"/>
<dbReference type="Proteomes" id="UP000005204">
    <property type="component" value="Unassembled WGS sequence"/>
</dbReference>
<name>A0A8R2AKZ2_BOMMO</name>
<dbReference type="RefSeq" id="XP_004924012.2">
    <property type="nucleotide sequence ID" value="XM_004923955.5"/>
</dbReference>
<proteinExistence type="predicted"/>
<dbReference type="EnsemblMetazoa" id="XM_004923955.4">
    <property type="protein sequence ID" value="XP_004924012.2"/>
    <property type="gene ID" value="LOC101741143"/>
</dbReference>
<reference evidence="1" key="2">
    <citation type="submission" date="2022-06" db="UniProtKB">
        <authorList>
            <consortium name="EnsemblMetazoa"/>
        </authorList>
    </citation>
    <scope>IDENTIFICATION</scope>
    <source>
        <strain evidence="1">p50T (Dazao)</strain>
    </source>
</reference>